<protein>
    <submittedName>
        <fullName evidence="1">Uncharacterized protein</fullName>
    </submittedName>
</protein>
<organism evidence="1 2">
    <name type="scientific">Portunus trituberculatus</name>
    <name type="common">Swimming crab</name>
    <name type="synonym">Neptunus trituberculatus</name>
    <dbReference type="NCBI Taxonomy" id="210409"/>
    <lineage>
        <taxon>Eukaryota</taxon>
        <taxon>Metazoa</taxon>
        <taxon>Ecdysozoa</taxon>
        <taxon>Arthropoda</taxon>
        <taxon>Crustacea</taxon>
        <taxon>Multicrustacea</taxon>
        <taxon>Malacostraca</taxon>
        <taxon>Eumalacostraca</taxon>
        <taxon>Eucarida</taxon>
        <taxon>Decapoda</taxon>
        <taxon>Pleocyemata</taxon>
        <taxon>Brachyura</taxon>
        <taxon>Eubrachyura</taxon>
        <taxon>Portunoidea</taxon>
        <taxon>Portunidae</taxon>
        <taxon>Portuninae</taxon>
        <taxon>Portunus</taxon>
    </lineage>
</organism>
<name>A0A5B7HY60_PORTR</name>
<evidence type="ECO:0000313" key="1">
    <source>
        <dbReference type="EMBL" id="MPC74197.1"/>
    </source>
</evidence>
<reference evidence="1 2" key="1">
    <citation type="submission" date="2019-05" db="EMBL/GenBank/DDBJ databases">
        <title>Another draft genome of Portunus trituberculatus and its Hox gene families provides insights of decapod evolution.</title>
        <authorList>
            <person name="Jeong J.-H."/>
            <person name="Song I."/>
            <person name="Kim S."/>
            <person name="Choi T."/>
            <person name="Kim D."/>
            <person name="Ryu S."/>
            <person name="Kim W."/>
        </authorList>
    </citation>
    <scope>NUCLEOTIDE SEQUENCE [LARGE SCALE GENOMIC DNA]</scope>
    <source>
        <tissue evidence="1">Muscle</tissue>
    </source>
</reference>
<accession>A0A5B7HY60</accession>
<dbReference type="Proteomes" id="UP000324222">
    <property type="component" value="Unassembled WGS sequence"/>
</dbReference>
<dbReference type="EMBL" id="VSRR010038439">
    <property type="protein sequence ID" value="MPC74197.1"/>
    <property type="molecule type" value="Genomic_DNA"/>
</dbReference>
<proteinExistence type="predicted"/>
<gene>
    <name evidence="1" type="ORF">E2C01_068549</name>
</gene>
<dbReference type="AlphaFoldDB" id="A0A5B7HY60"/>
<comment type="caution">
    <text evidence="1">The sequence shown here is derived from an EMBL/GenBank/DDBJ whole genome shotgun (WGS) entry which is preliminary data.</text>
</comment>
<sequence>MSAESVLNLLLWYSHAQGIKLHEFYPVYPSPQFITSLSVMTLQQMNQNKNYRLTCLRQHNTVSGSSQHVWSPSLKKDIRKLERIQGAPT</sequence>
<evidence type="ECO:0000313" key="2">
    <source>
        <dbReference type="Proteomes" id="UP000324222"/>
    </source>
</evidence>
<keyword evidence="2" id="KW-1185">Reference proteome</keyword>